<evidence type="ECO:0000256" key="1">
    <source>
        <dbReference type="SAM" id="MobiDB-lite"/>
    </source>
</evidence>
<dbReference type="Proteomes" id="UP000836841">
    <property type="component" value="Chromosome 2"/>
</dbReference>
<feature type="region of interest" description="Disordered" evidence="1">
    <location>
        <begin position="1"/>
        <end position="21"/>
    </location>
</feature>
<dbReference type="EMBL" id="OU466858">
    <property type="protein sequence ID" value="CAH2048027.1"/>
    <property type="molecule type" value="Genomic_DNA"/>
</dbReference>
<gene>
    <name evidence="2" type="ORF">TAV2_LOCUS7022</name>
</gene>
<accession>A0AAU9RU37</accession>
<evidence type="ECO:0000313" key="2">
    <source>
        <dbReference type="EMBL" id="CAH2048027.1"/>
    </source>
</evidence>
<reference evidence="2 3" key="1">
    <citation type="submission" date="2022-03" db="EMBL/GenBank/DDBJ databases">
        <authorList>
            <person name="Nunn A."/>
            <person name="Chopra R."/>
            <person name="Nunn A."/>
            <person name="Contreras Garrido A."/>
        </authorList>
    </citation>
    <scope>NUCLEOTIDE SEQUENCE [LARGE SCALE GENOMIC DNA]</scope>
</reference>
<dbReference type="InterPro" id="IPR003690">
    <property type="entry name" value="MTERF"/>
</dbReference>
<evidence type="ECO:0000313" key="3">
    <source>
        <dbReference type="Proteomes" id="UP000836841"/>
    </source>
</evidence>
<dbReference type="GO" id="GO:0003676">
    <property type="term" value="F:nucleic acid binding"/>
    <property type="evidence" value="ECO:0007669"/>
    <property type="project" value="InterPro"/>
</dbReference>
<dbReference type="AlphaFoldDB" id="A0AAU9RU37"/>
<keyword evidence="3" id="KW-1185">Reference proteome</keyword>
<protein>
    <submittedName>
        <fullName evidence="2">Uncharacterized protein</fullName>
    </submittedName>
</protein>
<name>A0AAU9RU37_THLAR</name>
<proteinExistence type="predicted"/>
<sequence>MLNSSSSVIADGSDVSPPQDLRKGKTFIVSYLVDSLGLTKKTRRIDLKRCGLLQEEVLSVLKRSRRCIGSSDQKIFDSVETFLGLGFTRDEFVMMVTRETRTER</sequence>
<organism evidence="2 3">
    <name type="scientific">Thlaspi arvense</name>
    <name type="common">Field penny-cress</name>
    <dbReference type="NCBI Taxonomy" id="13288"/>
    <lineage>
        <taxon>Eukaryota</taxon>
        <taxon>Viridiplantae</taxon>
        <taxon>Streptophyta</taxon>
        <taxon>Embryophyta</taxon>
        <taxon>Tracheophyta</taxon>
        <taxon>Spermatophyta</taxon>
        <taxon>Magnoliopsida</taxon>
        <taxon>eudicotyledons</taxon>
        <taxon>Gunneridae</taxon>
        <taxon>Pentapetalae</taxon>
        <taxon>rosids</taxon>
        <taxon>malvids</taxon>
        <taxon>Brassicales</taxon>
        <taxon>Brassicaceae</taxon>
        <taxon>Thlaspideae</taxon>
        <taxon>Thlaspi</taxon>
    </lineage>
</organism>
<dbReference type="Pfam" id="PF02536">
    <property type="entry name" value="mTERF"/>
    <property type="match status" value="1"/>
</dbReference>